<evidence type="ECO:0000313" key="5">
    <source>
        <dbReference type="Proteomes" id="UP000808372"/>
    </source>
</evidence>
<protein>
    <submittedName>
        <fullName evidence="6">ATP synthase subunit C lysine N-methyltransferase-like</fullName>
    </submittedName>
</protein>
<evidence type="ECO:0000313" key="6">
    <source>
        <dbReference type="RefSeq" id="XP_038826920.1"/>
    </source>
</evidence>
<reference evidence="6" key="1">
    <citation type="submission" date="2025-08" db="UniProtKB">
        <authorList>
            <consortium name="RefSeq"/>
        </authorList>
    </citation>
    <scope>IDENTIFICATION</scope>
    <source>
        <tissue evidence="6">White muscle</tissue>
    </source>
</reference>
<accession>A0A8U0PKX7</accession>
<keyword evidence="2" id="KW-0489">Methyltransferase</keyword>
<sequence length="154" mass="17865">MEDSIKVMLQEHNTRLLYSYQNNSSVTLWMSAILTGAVVGFQCTGFEINSMLQTYPRDRAWWRGKTYTKANFVSKDFWKTDLSRYNNVTVFMAPAVMEVLEKKLLKELSEDARVVVCRFHFPHWPHNCSKGAGLNQVWAYDVSTVRKPYPSVSQ</sequence>
<dbReference type="InterPro" id="IPR029063">
    <property type="entry name" value="SAM-dependent_MTases_sf"/>
</dbReference>
<evidence type="ECO:0000256" key="1">
    <source>
        <dbReference type="ARBA" id="ARBA00010633"/>
    </source>
</evidence>
<dbReference type="Proteomes" id="UP000808372">
    <property type="component" value="Chromosome 31"/>
</dbReference>
<evidence type="ECO:0000256" key="4">
    <source>
        <dbReference type="ARBA" id="ARBA00022691"/>
    </source>
</evidence>
<dbReference type="GO" id="GO:0005739">
    <property type="term" value="C:mitochondrion"/>
    <property type="evidence" value="ECO:0007669"/>
    <property type="project" value="TreeGrafter"/>
</dbReference>
<comment type="similarity">
    <text evidence="1">Belongs to the ANT/ATPSC lysine N-methyltransferase family.</text>
</comment>
<keyword evidence="3" id="KW-0808">Transferase</keyword>
<proteinExistence type="inferred from homology"/>
<gene>
    <name evidence="6" type="primary">LOC120026166</name>
</gene>
<keyword evidence="4" id="KW-0949">S-adenosyl-L-methionine</keyword>
<dbReference type="GO" id="GO:0032259">
    <property type="term" value="P:methylation"/>
    <property type="evidence" value="ECO:0007669"/>
    <property type="project" value="UniProtKB-KW"/>
</dbReference>
<dbReference type="InterPro" id="IPR026170">
    <property type="entry name" value="FAM173A/B"/>
</dbReference>
<dbReference type="PANTHER" id="PTHR13610:SF18">
    <property type="entry name" value="SI:DKEY-190G11.3"/>
    <property type="match status" value="1"/>
</dbReference>
<dbReference type="Gene3D" id="3.40.50.150">
    <property type="entry name" value="Vaccinia Virus protein VP39"/>
    <property type="match status" value="1"/>
</dbReference>
<evidence type="ECO:0000256" key="3">
    <source>
        <dbReference type="ARBA" id="ARBA00022679"/>
    </source>
</evidence>
<keyword evidence="5" id="KW-1185">Reference proteome</keyword>
<evidence type="ECO:0000256" key="2">
    <source>
        <dbReference type="ARBA" id="ARBA00022603"/>
    </source>
</evidence>
<dbReference type="GO" id="GO:1905706">
    <property type="term" value="P:regulation of mitochondrial ATP synthesis coupled proton transport"/>
    <property type="evidence" value="ECO:0007669"/>
    <property type="project" value="TreeGrafter"/>
</dbReference>
<dbReference type="GO" id="GO:0016279">
    <property type="term" value="F:protein-lysine N-methyltransferase activity"/>
    <property type="evidence" value="ECO:0007669"/>
    <property type="project" value="InterPro"/>
</dbReference>
<dbReference type="RefSeq" id="XP_038826920.1">
    <property type="nucleotide sequence ID" value="XM_038970992.1"/>
</dbReference>
<dbReference type="KEGG" id="snh:120026166"/>
<dbReference type="AlphaFoldDB" id="A0A8U0PKX7"/>
<dbReference type="PANTHER" id="PTHR13610">
    <property type="entry name" value="METHYLTRANSFERASE DOMAIN-CONTAINING PROTEIN"/>
    <property type="match status" value="1"/>
</dbReference>
<organism evidence="5 6">
    <name type="scientific">Salvelinus namaycush</name>
    <name type="common">Lake trout</name>
    <name type="synonym">Salmo namaycush</name>
    <dbReference type="NCBI Taxonomy" id="8040"/>
    <lineage>
        <taxon>Eukaryota</taxon>
        <taxon>Metazoa</taxon>
        <taxon>Chordata</taxon>
        <taxon>Craniata</taxon>
        <taxon>Vertebrata</taxon>
        <taxon>Euteleostomi</taxon>
        <taxon>Actinopterygii</taxon>
        <taxon>Neopterygii</taxon>
        <taxon>Teleostei</taxon>
        <taxon>Protacanthopterygii</taxon>
        <taxon>Salmoniformes</taxon>
        <taxon>Salmonidae</taxon>
        <taxon>Salmoninae</taxon>
        <taxon>Salvelinus</taxon>
    </lineage>
</organism>
<name>A0A8U0PKX7_SALNM</name>
<dbReference type="GeneID" id="120026166"/>